<sequence length="150" mass="15001">MTTAPLAPPVDGQIIGRAHYATRAVLERMLAGTGTTFLQSVALNAVAGGDGTVERRALVARMTGTLKIDASAAEATVSGLTSAGLLAEEGDAPSRLSLTAAGAELHHTHSTGLAGITAALYADLPAEDLATAGRVLTEVTARANAVLAEG</sequence>
<gene>
    <name evidence="1" type="ORF">OG398_02600</name>
</gene>
<name>A0AAU2VIW0_9ACTN</name>
<evidence type="ECO:0008006" key="2">
    <source>
        <dbReference type="Google" id="ProtNLM"/>
    </source>
</evidence>
<dbReference type="AlphaFoldDB" id="A0AAU2VIW0"/>
<dbReference type="Gene3D" id="1.10.10.10">
    <property type="entry name" value="Winged helix-like DNA-binding domain superfamily/Winged helix DNA-binding domain"/>
    <property type="match status" value="1"/>
</dbReference>
<dbReference type="SUPFAM" id="SSF46785">
    <property type="entry name" value="Winged helix' DNA-binding domain"/>
    <property type="match status" value="1"/>
</dbReference>
<evidence type="ECO:0000313" key="1">
    <source>
        <dbReference type="EMBL" id="WTW67246.1"/>
    </source>
</evidence>
<organism evidence="1">
    <name type="scientific">Streptomyces sp. NBC_00008</name>
    <dbReference type="NCBI Taxonomy" id="2903610"/>
    <lineage>
        <taxon>Bacteria</taxon>
        <taxon>Bacillati</taxon>
        <taxon>Actinomycetota</taxon>
        <taxon>Actinomycetes</taxon>
        <taxon>Kitasatosporales</taxon>
        <taxon>Streptomycetaceae</taxon>
        <taxon>Streptomyces</taxon>
    </lineage>
</organism>
<reference evidence="1" key="1">
    <citation type="submission" date="2022-10" db="EMBL/GenBank/DDBJ databases">
        <title>The complete genomes of actinobacterial strains from the NBC collection.</title>
        <authorList>
            <person name="Joergensen T.S."/>
            <person name="Alvarez Arevalo M."/>
            <person name="Sterndorff E.B."/>
            <person name="Faurdal D."/>
            <person name="Vuksanovic O."/>
            <person name="Mourched A.-S."/>
            <person name="Charusanti P."/>
            <person name="Shaw S."/>
            <person name="Blin K."/>
            <person name="Weber T."/>
        </authorList>
    </citation>
    <scope>NUCLEOTIDE SEQUENCE</scope>
    <source>
        <strain evidence="1">NBC_00008</strain>
    </source>
</reference>
<dbReference type="InterPro" id="IPR036390">
    <property type="entry name" value="WH_DNA-bd_sf"/>
</dbReference>
<accession>A0AAU2VIW0</accession>
<dbReference type="InterPro" id="IPR036388">
    <property type="entry name" value="WH-like_DNA-bd_sf"/>
</dbReference>
<proteinExistence type="predicted"/>
<protein>
    <recommendedName>
        <fullName evidence="2">MarR family transcriptional regulator</fullName>
    </recommendedName>
</protein>
<dbReference type="EMBL" id="CP108313">
    <property type="protein sequence ID" value="WTW67246.1"/>
    <property type="molecule type" value="Genomic_DNA"/>
</dbReference>